<keyword evidence="5 6" id="KW-0472">Membrane</keyword>
<organism evidence="7 8">
    <name type="scientific">Spartinivicinus poritis</name>
    <dbReference type="NCBI Taxonomy" id="2994640"/>
    <lineage>
        <taxon>Bacteria</taxon>
        <taxon>Pseudomonadati</taxon>
        <taxon>Pseudomonadota</taxon>
        <taxon>Gammaproteobacteria</taxon>
        <taxon>Oceanospirillales</taxon>
        <taxon>Zooshikellaceae</taxon>
        <taxon>Spartinivicinus</taxon>
    </lineage>
</organism>
<keyword evidence="3 6" id="KW-0812">Transmembrane</keyword>
<dbReference type="CDD" id="cd06662">
    <property type="entry name" value="SURF1"/>
    <property type="match status" value="1"/>
</dbReference>
<gene>
    <name evidence="7" type="ORF">ORQ98_19830</name>
</gene>
<comment type="similarity">
    <text evidence="2 6">Belongs to the SURF1 family.</text>
</comment>
<evidence type="ECO:0000256" key="6">
    <source>
        <dbReference type="RuleBase" id="RU363076"/>
    </source>
</evidence>
<dbReference type="Proteomes" id="UP001528823">
    <property type="component" value="Unassembled WGS sequence"/>
</dbReference>
<dbReference type="PANTHER" id="PTHR23427">
    <property type="entry name" value="SURFEIT LOCUS PROTEIN"/>
    <property type="match status" value="1"/>
</dbReference>
<keyword evidence="4 6" id="KW-1133">Transmembrane helix</keyword>
<evidence type="ECO:0000313" key="8">
    <source>
        <dbReference type="Proteomes" id="UP001528823"/>
    </source>
</evidence>
<evidence type="ECO:0000256" key="5">
    <source>
        <dbReference type="ARBA" id="ARBA00023136"/>
    </source>
</evidence>
<comment type="subcellular location">
    <subcellularLocation>
        <location evidence="6">Cell membrane</location>
        <topology evidence="6">Multi-pass membrane protein</topology>
    </subcellularLocation>
    <subcellularLocation>
        <location evidence="1">Membrane</location>
    </subcellularLocation>
</comment>
<proteinExistence type="inferred from homology"/>
<dbReference type="Pfam" id="PF02104">
    <property type="entry name" value="SURF1"/>
    <property type="match status" value="1"/>
</dbReference>
<keyword evidence="6" id="KW-1003">Cell membrane</keyword>
<dbReference type="InterPro" id="IPR045214">
    <property type="entry name" value="Surf1/Surf4"/>
</dbReference>
<protein>
    <recommendedName>
        <fullName evidence="6">SURF1-like protein</fullName>
    </recommendedName>
</protein>
<accession>A0ABT5UCW0</accession>
<evidence type="ECO:0000256" key="2">
    <source>
        <dbReference type="ARBA" id="ARBA00007165"/>
    </source>
</evidence>
<reference evidence="7 8" key="1">
    <citation type="submission" date="2022-11" db="EMBL/GenBank/DDBJ databases">
        <title>Spartinivicinus poritis sp. nov., isolated from scleractinian coral Porites lutea.</title>
        <authorList>
            <person name="Zhang G."/>
            <person name="Cai L."/>
            <person name="Wei Q."/>
        </authorList>
    </citation>
    <scope>NUCLEOTIDE SEQUENCE [LARGE SCALE GENOMIC DNA]</scope>
    <source>
        <strain evidence="7 8">A2-2</strain>
    </source>
</reference>
<dbReference type="RefSeq" id="WP_274690542.1">
    <property type="nucleotide sequence ID" value="NZ_JAPMOU010000030.1"/>
</dbReference>
<evidence type="ECO:0000313" key="7">
    <source>
        <dbReference type="EMBL" id="MDE1464212.1"/>
    </source>
</evidence>
<dbReference type="EMBL" id="JAPMOU010000030">
    <property type="protein sequence ID" value="MDE1464212.1"/>
    <property type="molecule type" value="Genomic_DNA"/>
</dbReference>
<sequence>MQLLVENITKHYWLTLFMLSVITLTVMLGVWQVSRAYEKERLESAFINKSIGDPVEFGQVVKEISSYKEKDINYQHVKLTGQYIKNKHLLLDNQIVNGKPGFNVISAFLTKNNQYVLVDRGWLGPVIKRDKIPEIPEDNQQLELTGLLFNKLTKPFLLAKDSLSSDWPKIIQALDREQLKSIYNLDKFYLLRLNTPQAGSFIPHYKPININPEKHWGYAIQWFSIALIILILFVRFLLKNAKEVRESYN</sequence>
<feature type="transmembrane region" description="Helical" evidence="6">
    <location>
        <begin position="12"/>
        <end position="31"/>
    </location>
</feature>
<keyword evidence="8" id="KW-1185">Reference proteome</keyword>
<feature type="transmembrane region" description="Helical" evidence="6">
    <location>
        <begin position="216"/>
        <end position="238"/>
    </location>
</feature>
<evidence type="ECO:0000256" key="4">
    <source>
        <dbReference type="ARBA" id="ARBA00022989"/>
    </source>
</evidence>
<comment type="caution">
    <text evidence="7">The sequence shown here is derived from an EMBL/GenBank/DDBJ whole genome shotgun (WGS) entry which is preliminary data.</text>
</comment>
<dbReference type="InterPro" id="IPR002994">
    <property type="entry name" value="Surf1/Shy1"/>
</dbReference>
<dbReference type="PROSITE" id="PS50895">
    <property type="entry name" value="SURF1"/>
    <property type="match status" value="1"/>
</dbReference>
<dbReference type="PANTHER" id="PTHR23427:SF2">
    <property type="entry name" value="SURFEIT LOCUS PROTEIN 1"/>
    <property type="match status" value="1"/>
</dbReference>
<evidence type="ECO:0000256" key="3">
    <source>
        <dbReference type="ARBA" id="ARBA00022692"/>
    </source>
</evidence>
<evidence type="ECO:0000256" key="1">
    <source>
        <dbReference type="ARBA" id="ARBA00004370"/>
    </source>
</evidence>
<name>A0ABT5UCW0_9GAMM</name>